<dbReference type="Proteomes" id="UP001642520">
    <property type="component" value="Unassembled WGS sequence"/>
</dbReference>
<keyword evidence="4" id="KW-1185">Reference proteome</keyword>
<feature type="compositionally biased region" description="Polar residues" evidence="1">
    <location>
        <begin position="27"/>
        <end position="44"/>
    </location>
</feature>
<comment type="caution">
    <text evidence="3">The sequence shown here is derived from an EMBL/GenBank/DDBJ whole genome shotgun (WGS) entry which is preliminary data.</text>
</comment>
<accession>A0ABP1NJP0</accession>
<feature type="compositionally biased region" description="Basic residues" evidence="1">
    <location>
        <begin position="310"/>
        <end position="325"/>
    </location>
</feature>
<reference evidence="3 4" key="1">
    <citation type="submission" date="2024-08" db="EMBL/GenBank/DDBJ databases">
        <authorList>
            <person name="Will J Nash"/>
            <person name="Angela Man"/>
            <person name="Seanna McTaggart"/>
            <person name="Kendall Baker"/>
            <person name="Tom Barker"/>
            <person name="Leah Catchpole"/>
            <person name="Alex Durrant"/>
            <person name="Karim Gharbi"/>
            <person name="Naomi Irish"/>
            <person name="Gemy Kaithakottil"/>
            <person name="Debby Ku"/>
            <person name="Aaliyah Providence"/>
            <person name="Felix Shaw"/>
            <person name="David Swarbreck"/>
            <person name="Chris Watkins"/>
            <person name="Ann M. McCartney"/>
            <person name="Giulio Formenti"/>
            <person name="Alice Mouton"/>
            <person name="Noel Vella"/>
            <person name="Bjorn M von Reumont"/>
            <person name="Adriana Vella"/>
            <person name="Wilfried Haerty"/>
        </authorList>
    </citation>
    <scope>NUCLEOTIDE SEQUENCE [LARGE SCALE GENOMIC DNA]</scope>
</reference>
<organism evidence="3 4">
    <name type="scientific">Xylocopa violacea</name>
    <name type="common">Violet carpenter bee</name>
    <name type="synonym">Apis violacea</name>
    <dbReference type="NCBI Taxonomy" id="135666"/>
    <lineage>
        <taxon>Eukaryota</taxon>
        <taxon>Metazoa</taxon>
        <taxon>Ecdysozoa</taxon>
        <taxon>Arthropoda</taxon>
        <taxon>Hexapoda</taxon>
        <taxon>Insecta</taxon>
        <taxon>Pterygota</taxon>
        <taxon>Neoptera</taxon>
        <taxon>Endopterygota</taxon>
        <taxon>Hymenoptera</taxon>
        <taxon>Apocrita</taxon>
        <taxon>Aculeata</taxon>
        <taxon>Apoidea</taxon>
        <taxon>Anthophila</taxon>
        <taxon>Apidae</taxon>
        <taxon>Xylocopa</taxon>
        <taxon>Xylocopa</taxon>
    </lineage>
</organism>
<feature type="compositionally biased region" description="Acidic residues" evidence="1">
    <location>
        <begin position="49"/>
        <end position="87"/>
    </location>
</feature>
<feature type="region of interest" description="Disordered" evidence="1">
    <location>
        <begin position="301"/>
        <end position="336"/>
    </location>
</feature>
<keyword evidence="2" id="KW-0732">Signal</keyword>
<protein>
    <submittedName>
        <fullName evidence="3">Uncharacterized protein</fullName>
    </submittedName>
</protein>
<feature type="compositionally biased region" description="Acidic residues" evidence="1">
    <location>
        <begin position="208"/>
        <end position="248"/>
    </location>
</feature>
<evidence type="ECO:0000256" key="1">
    <source>
        <dbReference type="SAM" id="MobiDB-lite"/>
    </source>
</evidence>
<feature type="compositionally biased region" description="Acidic residues" evidence="1">
    <location>
        <begin position="96"/>
        <end position="109"/>
    </location>
</feature>
<sequence>MKLSIVLAVLCCLAISALASPVPTISAEKTSTKNVVTTGRQATDQPAAGDDDDDDDDDDDVDFDITGDDDDDDDDDEDDDDDDDDSDYLERLIEDILGEDDDDDDDDDVAASPPKPQTPSVAPAAVQALPAAVEADLNAAAAQEAEQAAESAAETTGIDNETTGAEEDEGNAVGEGQAVSGIHESGLEGAESVSNPVHVPAVSTNAADNEDEDDDDDDDEVDDLVYTEDDDDEDEDDEDDDDDDDDGGIAEIAGARQARMMQSGPSNDVSAIYVAKYNRFVDNILGRVNKILRTNYDPVTVKLTNPNAKSKSKKQKSKSKTKKNSSKSSTKKSSLGAAALTTMKTIEEIPGSTQKTLDVTEIVTASPTTMEREIISTTPAFEFASRTNVETTTVIGSRSFSLNNKRSNKIRAGIKNKTKNQAVNNKNKAKKTKPKARATLYGLASLQRSGDVSVNMMSDHTMIKTKFTLGPLILKVEKEFGRATKKELRSATATTAEMSGKLSIRVLHGGAATLNSIRVLQPKQVRVESADDHDRTREFVWKRSSHIAHLVSEKLSSATKSMLKPPPVAVIAA</sequence>
<feature type="chain" id="PRO_5045358697" evidence="2">
    <location>
        <begin position="20"/>
        <end position="573"/>
    </location>
</feature>
<feature type="signal peptide" evidence="2">
    <location>
        <begin position="1"/>
        <end position="19"/>
    </location>
</feature>
<feature type="compositionally biased region" description="Low complexity" evidence="1">
    <location>
        <begin position="119"/>
        <end position="154"/>
    </location>
</feature>
<proteinExistence type="predicted"/>
<dbReference type="EMBL" id="CAXAJV020001292">
    <property type="protein sequence ID" value="CAL7941254.1"/>
    <property type="molecule type" value="Genomic_DNA"/>
</dbReference>
<evidence type="ECO:0000313" key="4">
    <source>
        <dbReference type="Proteomes" id="UP001642520"/>
    </source>
</evidence>
<feature type="region of interest" description="Disordered" evidence="1">
    <location>
        <begin position="26"/>
        <end position="249"/>
    </location>
</feature>
<gene>
    <name evidence="3" type="ORF">XYLVIOL_LOCUS4906</name>
</gene>
<name>A0ABP1NJP0_XYLVO</name>
<evidence type="ECO:0000256" key="2">
    <source>
        <dbReference type="SAM" id="SignalP"/>
    </source>
</evidence>
<evidence type="ECO:0000313" key="3">
    <source>
        <dbReference type="EMBL" id="CAL7941254.1"/>
    </source>
</evidence>